<comment type="caution">
    <text evidence="8">Lacks conserved residue(s) required for the propagation of feature annotation.</text>
</comment>
<dbReference type="GO" id="GO:0046081">
    <property type="term" value="P:dUTP catabolic process"/>
    <property type="evidence" value="ECO:0007669"/>
    <property type="project" value="InterPro"/>
</dbReference>
<proteinExistence type="inferred from homology"/>
<evidence type="ECO:0000313" key="13">
    <source>
        <dbReference type="Proteomes" id="UP001055437"/>
    </source>
</evidence>
<dbReference type="HAMAP" id="MF_00116">
    <property type="entry name" value="dUTPase_bact"/>
    <property type="match status" value="1"/>
</dbReference>
<keyword evidence="3 8" id="KW-0479">Metal-binding</keyword>
<dbReference type="EC" id="3.6.1.23" evidence="8"/>
<keyword evidence="5 8" id="KW-0460">Magnesium</keyword>
<feature type="domain" description="dUTPase-like" evidence="9">
    <location>
        <begin position="14"/>
        <end position="144"/>
    </location>
</feature>
<reference evidence="10 12" key="1">
    <citation type="submission" date="2017-09" db="EMBL/GenBank/DDBJ databases">
        <authorList>
            <person name="Thomas P."/>
            <person name="Seyboldt C."/>
        </authorList>
    </citation>
    <scope>NUCLEOTIDE SEQUENCE [LARGE SCALE GENOMIC DNA]</scope>
    <source>
        <strain evidence="10 12">DSM 7534</strain>
    </source>
</reference>
<dbReference type="GeneID" id="303559637"/>
<dbReference type="InterPro" id="IPR008181">
    <property type="entry name" value="dUTPase"/>
</dbReference>
<dbReference type="InterPro" id="IPR036157">
    <property type="entry name" value="dUTPase-like_sf"/>
</dbReference>
<evidence type="ECO:0000259" key="9">
    <source>
        <dbReference type="Pfam" id="PF00692"/>
    </source>
</evidence>
<comment type="function">
    <text evidence="8">This enzyme is involved in nucleotide metabolism: it produces dUMP, the immediate precursor of thymidine nucleotides and it decreases the intracellular concentration of dUTP so that uracil cannot be incorporated into DNA.</text>
</comment>
<evidence type="ECO:0000256" key="1">
    <source>
        <dbReference type="ARBA" id="ARBA00001946"/>
    </source>
</evidence>
<evidence type="ECO:0000313" key="12">
    <source>
        <dbReference type="Proteomes" id="UP000280586"/>
    </source>
</evidence>
<keyword evidence="13" id="KW-1185">Reference proteome</keyword>
<evidence type="ECO:0000313" key="11">
    <source>
        <dbReference type="EMBL" id="USS00073.1"/>
    </source>
</evidence>
<dbReference type="EMBL" id="CP099799">
    <property type="protein sequence ID" value="USS00073.1"/>
    <property type="molecule type" value="Genomic_DNA"/>
</dbReference>
<comment type="cofactor">
    <cofactor evidence="1 8">
        <name>Mg(2+)</name>
        <dbReference type="ChEBI" id="CHEBI:18420"/>
    </cofactor>
</comment>
<protein>
    <recommendedName>
        <fullName evidence="8">Deoxyuridine 5'-triphosphate nucleotidohydrolase</fullName>
        <shortName evidence="8">dUTPase</shortName>
        <ecNumber evidence="8">3.6.1.23</ecNumber>
    </recommendedName>
    <alternativeName>
        <fullName evidence="8">dUTP pyrophosphatase</fullName>
    </alternativeName>
</protein>
<dbReference type="Proteomes" id="UP001055437">
    <property type="component" value="Chromosome"/>
</dbReference>
<dbReference type="PANTHER" id="PTHR11241">
    <property type="entry name" value="DEOXYURIDINE 5'-TRIPHOSPHATE NUCLEOTIDOHYDROLASE"/>
    <property type="match status" value="1"/>
</dbReference>
<evidence type="ECO:0000256" key="3">
    <source>
        <dbReference type="ARBA" id="ARBA00022723"/>
    </source>
</evidence>
<feature type="binding site" evidence="8">
    <location>
        <begin position="82"/>
        <end position="84"/>
    </location>
    <ligand>
        <name>substrate</name>
    </ligand>
</feature>
<dbReference type="FunFam" id="2.70.40.10:FF:000008">
    <property type="entry name" value="Deoxyuridine 5'-triphosphate nucleotidohydrolase"/>
    <property type="match status" value="1"/>
</dbReference>
<evidence type="ECO:0000256" key="8">
    <source>
        <dbReference type="HAMAP-Rule" id="MF_00116"/>
    </source>
</evidence>
<evidence type="ECO:0000256" key="6">
    <source>
        <dbReference type="ARBA" id="ARBA00023080"/>
    </source>
</evidence>
<gene>
    <name evidence="8 11" type="primary">dut</name>
    <name evidence="10" type="ORF">CP523_02950</name>
    <name evidence="11" type="ORF">NH397_11285</name>
</gene>
<dbReference type="NCBIfam" id="TIGR00576">
    <property type="entry name" value="dut"/>
    <property type="match status" value="1"/>
</dbReference>
<organism evidence="10 12">
    <name type="scientific">Clostridium septicum</name>
    <dbReference type="NCBI Taxonomy" id="1504"/>
    <lineage>
        <taxon>Bacteria</taxon>
        <taxon>Bacillati</taxon>
        <taxon>Bacillota</taxon>
        <taxon>Clostridia</taxon>
        <taxon>Eubacteriales</taxon>
        <taxon>Clostridiaceae</taxon>
        <taxon>Clostridium</taxon>
    </lineage>
</organism>
<comment type="catalytic activity">
    <reaction evidence="7 8">
        <text>dUTP + H2O = dUMP + diphosphate + H(+)</text>
        <dbReference type="Rhea" id="RHEA:10248"/>
        <dbReference type="ChEBI" id="CHEBI:15377"/>
        <dbReference type="ChEBI" id="CHEBI:15378"/>
        <dbReference type="ChEBI" id="CHEBI:33019"/>
        <dbReference type="ChEBI" id="CHEBI:61555"/>
        <dbReference type="ChEBI" id="CHEBI:246422"/>
        <dbReference type="EC" id="3.6.1.23"/>
    </reaction>
</comment>
<evidence type="ECO:0000256" key="7">
    <source>
        <dbReference type="ARBA" id="ARBA00047686"/>
    </source>
</evidence>
<dbReference type="EMBL" id="CP023671">
    <property type="protein sequence ID" value="AYE33495.1"/>
    <property type="molecule type" value="Genomic_DNA"/>
</dbReference>
<dbReference type="Pfam" id="PF00692">
    <property type="entry name" value="dUTPase"/>
    <property type="match status" value="1"/>
</dbReference>
<evidence type="ECO:0000256" key="2">
    <source>
        <dbReference type="ARBA" id="ARBA00006581"/>
    </source>
</evidence>
<dbReference type="GO" id="GO:0000287">
    <property type="term" value="F:magnesium ion binding"/>
    <property type="evidence" value="ECO:0007669"/>
    <property type="project" value="UniProtKB-UniRule"/>
</dbReference>
<dbReference type="InterPro" id="IPR033704">
    <property type="entry name" value="dUTPase_trimeric"/>
</dbReference>
<evidence type="ECO:0000256" key="4">
    <source>
        <dbReference type="ARBA" id="ARBA00022801"/>
    </source>
</evidence>
<dbReference type="PANTHER" id="PTHR11241:SF0">
    <property type="entry name" value="DEOXYURIDINE 5'-TRIPHOSPHATE NUCLEOTIDOHYDROLASE"/>
    <property type="match status" value="1"/>
</dbReference>
<sequence length="146" mass="16148">MNEFNLRVQKIHKDAILPKYAHEGDAGLDLYSVEEVIIERNESALIKTGIKIELPKQTEAQVRPRSGLALKHGITVLNTPGTIDEGYRGEIGIILINHGKEKFVVEKGMKVAQMVVKPVWKVEVTEVNELSDTERSVGGFGSSGIR</sequence>
<keyword evidence="4 8" id="KW-0378">Hydrolase</keyword>
<dbReference type="Gene3D" id="2.70.40.10">
    <property type="match status" value="1"/>
</dbReference>
<dbReference type="Proteomes" id="UP000280586">
    <property type="component" value="Chromosome"/>
</dbReference>
<reference evidence="11" key="2">
    <citation type="submission" date="2022-06" db="EMBL/GenBank/DDBJ databases">
        <authorList>
            <person name="Holder M.E."/>
            <person name="Ajami N.J."/>
            <person name="Petrosino J.F."/>
        </authorList>
    </citation>
    <scope>NUCLEOTIDE SEQUENCE</scope>
    <source>
        <strain evidence="11">RMA 8861</strain>
    </source>
</reference>
<dbReference type="KEGG" id="csep:CP523_02950"/>
<dbReference type="OrthoDB" id="9809956at2"/>
<feature type="binding site" evidence="8">
    <location>
        <begin position="65"/>
        <end position="67"/>
    </location>
    <ligand>
        <name>substrate</name>
    </ligand>
</feature>
<evidence type="ECO:0000256" key="5">
    <source>
        <dbReference type="ARBA" id="ARBA00022842"/>
    </source>
</evidence>
<dbReference type="SUPFAM" id="SSF51283">
    <property type="entry name" value="dUTPase-like"/>
    <property type="match status" value="1"/>
</dbReference>
<comment type="pathway">
    <text evidence="8">Pyrimidine metabolism; dUMP biosynthesis; dUMP from dCTP (dUTP route): step 2/2.</text>
</comment>
<feature type="binding site" evidence="8">
    <location>
        <position position="78"/>
    </location>
    <ligand>
        <name>substrate</name>
    </ligand>
</feature>
<evidence type="ECO:0000313" key="10">
    <source>
        <dbReference type="EMBL" id="AYE33495.1"/>
    </source>
</evidence>
<dbReference type="GO" id="GO:0006226">
    <property type="term" value="P:dUMP biosynthetic process"/>
    <property type="evidence" value="ECO:0007669"/>
    <property type="project" value="UniProtKB-UniRule"/>
</dbReference>
<dbReference type="AlphaFoldDB" id="A0A9N7PI99"/>
<dbReference type="NCBIfam" id="NF001862">
    <property type="entry name" value="PRK00601.1"/>
    <property type="match status" value="1"/>
</dbReference>
<dbReference type="GO" id="GO:0004170">
    <property type="term" value="F:dUTP diphosphatase activity"/>
    <property type="evidence" value="ECO:0007669"/>
    <property type="project" value="UniProtKB-UniRule"/>
</dbReference>
<keyword evidence="6 8" id="KW-0546">Nucleotide metabolism</keyword>
<dbReference type="RefSeq" id="WP_066679179.1">
    <property type="nucleotide sequence ID" value="NZ_CABMIZ010000069.1"/>
</dbReference>
<dbReference type="CDD" id="cd07557">
    <property type="entry name" value="trimeric_dUTPase"/>
    <property type="match status" value="1"/>
</dbReference>
<comment type="similarity">
    <text evidence="2 8">Belongs to the dUTPase family.</text>
</comment>
<accession>A0A9N7PI99</accession>
<dbReference type="InterPro" id="IPR029054">
    <property type="entry name" value="dUTPase-like"/>
</dbReference>
<name>A0A9N7PI99_CLOSE</name>